<protein>
    <submittedName>
        <fullName evidence="2">Rubrerythrin</fullName>
    </submittedName>
</protein>
<reference evidence="3" key="1">
    <citation type="journal article" date="2009" name="Appl. Environ. Microbiol.">
        <title>Complete genome sequence of the chemolithoautotrophic marine magnetotactic coccus strain MC-1.</title>
        <authorList>
            <person name="Schubbe S."/>
            <person name="Williams T.J."/>
            <person name="Xie G."/>
            <person name="Kiss H.E."/>
            <person name="Brettin T.S."/>
            <person name="Martinez D."/>
            <person name="Ross C.A."/>
            <person name="Schuler D."/>
            <person name="Cox B.L."/>
            <person name="Nealson K.H."/>
            <person name="Bazylinski D.A."/>
        </authorList>
    </citation>
    <scope>NUCLEOTIDE SEQUENCE [LARGE SCALE GENOMIC DNA]</scope>
    <source>
        <strain evidence="3">ATCC BAA-1437 / JCM 17883 / MC-1</strain>
    </source>
</reference>
<dbReference type="CDD" id="cd01045">
    <property type="entry name" value="Ferritin_like_AB"/>
    <property type="match status" value="1"/>
</dbReference>
<dbReference type="InterPro" id="IPR009078">
    <property type="entry name" value="Ferritin-like_SF"/>
</dbReference>
<dbReference type="GO" id="GO:0016491">
    <property type="term" value="F:oxidoreductase activity"/>
    <property type="evidence" value="ECO:0007669"/>
    <property type="project" value="InterPro"/>
</dbReference>
<accession>A0L9R2</accession>
<dbReference type="AlphaFoldDB" id="A0L9R2"/>
<dbReference type="GO" id="GO:0046872">
    <property type="term" value="F:metal ion binding"/>
    <property type="evidence" value="ECO:0007669"/>
    <property type="project" value="InterPro"/>
</dbReference>
<organism evidence="2 3">
    <name type="scientific">Magnetococcus marinus (strain ATCC BAA-1437 / JCM 17883 / MC-1)</name>
    <dbReference type="NCBI Taxonomy" id="156889"/>
    <lineage>
        <taxon>Bacteria</taxon>
        <taxon>Pseudomonadati</taxon>
        <taxon>Pseudomonadota</taxon>
        <taxon>Magnetococcia</taxon>
        <taxon>Magnetococcales</taxon>
        <taxon>Magnetococcaceae</taxon>
        <taxon>Magnetococcus</taxon>
    </lineage>
</organism>
<dbReference type="InterPro" id="IPR012347">
    <property type="entry name" value="Ferritin-like"/>
</dbReference>
<dbReference type="EMBL" id="CP000471">
    <property type="protein sequence ID" value="ABK44705.1"/>
    <property type="molecule type" value="Genomic_DNA"/>
</dbReference>
<reference evidence="2 3" key="2">
    <citation type="journal article" date="2012" name="Int. J. Syst. Evol. Microbiol.">
        <title>Magnetococcus marinus gen. nov., sp. nov., a marine, magnetotactic bacterium that represents a novel lineage (Magnetococcaceae fam. nov.; Magnetococcales ord. nov.) at the base of the Alphaproteobacteria.</title>
        <authorList>
            <person name="Bazylinski D.A."/>
            <person name="Williams T.J."/>
            <person name="Lefevre C.T."/>
            <person name="Berg R.J."/>
            <person name="Zhang C.L."/>
            <person name="Bowser S.S."/>
            <person name="Dean A.J."/>
            <person name="Beveridge T.J."/>
        </authorList>
    </citation>
    <scope>NUCLEOTIDE SEQUENCE [LARGE SCALE GENOMIC DNA]</scope>
    <source>
        <strain evidence="3">ATCC BAA-1437 / JCM 17883 / MC-1</strain>
    </source>
</reference>
<gene>
    <name evidence="2" type="ordered locus">Mmc1_2204</name>
</gene>
<keyword evidence="3" id="KW-1185">Reference proteome</keyword>
<feature type="domain" description="Rubrerythrin diiron-binding" evidence="1">
    <location>
        <begin position="109"/>
        <end position="160"/>
    </location>
</feature>
<dbReference type="Gene3D" id="1.20.1260.10">
    <property type="match status" value="1"/>
</dbReference>
<dbReference type="STRING" id="156889.Mmc1_2204"/>
<dbReference type="Pfam" id="PF02915">
    <property type="entry name" value="Rubrerythrin"/>
    <property type="match status" value="1"/>
</dbReference>
<proteinExistence type="predicted"/>
<dbReference type="HOGENOM" id="CLU_1569957_0_0_5"/>
<dbReference type="KEGG" id="mgm:Mmc1_2204"/>
<dbReference type="eggNOG" id="COG1633">
    <property type="taxonomic scope" value="Bacteria"/>
</dbReference>
<evidence type="ECO:0000259" key="1">
    <source>
        <dbReference type="Pfam" id="PF02915"/>
    </source>
</evidence>
<sequence length="167" mass="19021">MGEGKTSSYEKLQSQKSLADILDVAIGFEQTAFDFYTQLTPKVGKPLRYLVAELAQEEQRHVVLFTELRNRPELEQQIREMVDTPESDSRFSDAVHLPELGENPDDQSVLQFAMGREHTAMQQYTALAESTPVGPIRDLFAYLADEEMLHKKELEKLYYQVVHSGGV</sequence>
<dbReference type="PANTHER" id="PTHR33531">
    <property type="entry name" value="RUBRERYTHRIN SUBFAMILY"/>
    <property type="match status" value="1"/>
</dbReference>
<evidence type="ECO:0000313" key="3">
    <source>
        <dbReference type="Proteomes" id="UP000002586"/>
    </source>
</evidence>
<dbReference type="PANTHER" id="PTHR33531:SF7">
    <property type="entry name" value="HYPOTHETICAL MEMBRANE PROTEIN, CONSERVED"/>
    <property type="match status" value="1"/>
</dbReference>
<dbReference type="OrthoDB" id="7349688at2"/>
<name>A0L9R2_MAGMM</name>
<dbReference type="InterPro" id="IPR003251">
    <property type="entry name" value="Rr_diiron-bd_dom"/>
</dbReference>
<dbReference type="Proteomes" id="UP000002586">
    <property type="component" value="Chromosome"/>
</dbReference>
<dbReference type="SUPFAM" id="SSF47240">
    <property type="entry name" value="Ferritin-like"/>
    <property type="match status" value="1"/>
</dbReference>
<evidence type="ECO:0000313" key="2">
    <source>
        <dbReference type="EMBL" id="ABK44705.1"/>
    </source>
</evidence>